<sequence>VDAPIKGRSLDEGEEAAKKFSDDTEEMATVLTSMDAASILTSGGVQVVPTAAEVATTTVKKKKVQKQIDVQLARELEEEMARDAQRMN</sequence>
<name>A0A699R9Z2_TANCI</name>
<evidence type="ECO:0000313" key="2">
    <source>
        <dbReference type="EMBL" id="GFC84049.1"/>
    </source>
</evidence>
<dbReference type="AlphaFoldDB" id="A0A699R9Z2"/>
<feature type="non-terminal residue" evidence="2">
    <location>
        <position position="1"/>
    </location>
</feature>
<organism evidence="2">
    <name type="scientific">Tanacetum cinerariifolium</name>
    <name type="common">Dalmatian daisy</name>
    <name type="synonym">Chrysanthemum cinerariifolium</name>
    <dbReference type="NCBI Taxonomy" id="118510"/>
    <lineage>
        <taxon>Eukaryota</taxon>
        <taxon>Viridiplantae</taxon>
        <taxon>Streptophyta</taxon>
        <taxon>Embryophyta</taxon>
        <taxon>Tracheophyta</taxon>
        <taxon>Spermatophyta</taxon>
        <taxon>Magnoliopsida</taxon>
        <taxon>eudicotyledons</taxon>
        <taxon>Gunneridae</taxon>
        <taxon>Pentapetalae</taxon>
        <taxon>asterids</taxon>
        <taxon>campanulids</taxon>
        <taxon>Asterales</taxon>
        <taxon>Asteraceae</taxon>
        <taxon>Asteroideae</taxon>
        <taxon>Anthemideae</taxon>
        <taxon>Anthemidinae</taxon>
        <taxon>Tanacetum</taxon>
    </lineage>
</organism>
<comment type="caution">
    <text evidence="2">The sequence shown here is derived from an EMBL/GenBank/DDBJ whole genome shotgun (WGS) entry which is preliminary data.</text>
</comment>
<proteinExistence type="predicted"/>
<feature type="compositionally biased region" description="Basic and acidic residues" evidence="1">
    <location>
        <begin position="8"/>
        <end position="22"/>
    </location>
</feature>
<feature type="region of interest" description="Disordered" evidence="1">
    <location>
        <begin position="1"/>
        <end position="23"/>
    </location>
</feature>
<dbReference type="EMBL" id="BKCJ011092659">
    <property type="protein sequence ID" value="GFC84049.1"/>
    <property type="molecule type" value="Genomic_DNA"/>
</dbReference>
<feature type="non-terminal residue" evidence="2">
    <location>
        <position position="88"/>
    </location>
</feature>
<gene>
    <name evidence="2" type="ORF">Tci_856019</name>
</gene>
<protein>
    <submittedName>
        <fullName evidence="2">Uncharacterized protein</fullName>
    </submittedName>
</protein>
<accession>A0A699R9Z2</accession>
<reference evidence="2" key="1">
    <citation type="journal article" date="2019" name="Sci. Rep.">
        <title>Draft genome of Tanacetum cinerariifolium, the natural source of mosquito coil.</title>
        <authorList>
            <person name="Yamashiro T."/>
            <person name="Shiraishi A."/>
            <person name="Satake H."/>
            <person name="Nakayama K."/>
        </authorList>
    </citation>
    <scope>NUCLEOTIDE SEQUENCE</scope>
</reference>
<evidence type="ECO:0000256" key="1">
    <source>
        <dbReference type="SAM" id="MobiDB-lite"/>
    </source>
</evidence>